<evidence type="ECO:0000313" key="9">
    <source>
        <dbReference type="Proteomes" id="UP000738349"/>
    </source>
</evidence>
<protein>
    <recommendedName>
        <fullName evidence="7">Rhodopsin domain-containing protein</fullName>
    </recommendedName>
</protein>
<evidence type="ECO:0000256" key="2">
    <source>
        <dbReference type="ARBA" id="ARBA00022692"/>
    </source>
</evidence>
<dbReference type="InterPro" id="IPR052337">
    <property type="entry name" value="SAT4-like"/>
</dbReference>
<organism evidence="8 9">
    <name type="scientific">Dactylonectria macrodidyma</name>
    <dbReference type="NCBI Taxonomy" id="307937"/>
    <lineage>
        <taxon>Eukaryota</taxon>
        <taxon>Fungi</taxon>
        <taxon>Dikarya</taxon>
        <taxon>Ascomycota</taxon>
        <taxon>Pezizomycotina</taxon>
        <taxon>Sordariomycetes</taxon>
        <taxon>Hypocreomycetidae</taxon>
        <taxon>Hypocreales</taxon>
        <taxon>Nectriaceae</taxon>
        <taxon>Dactylonectria</taxon>
    </lineage>
</organism>
<comment type="caution">
    <text evidence="8">The sequence shown here is derived from an EMBL/GenBank/DDBJ whole genome shotgun (WGS) entry which is preliminary data.</text>
</comment>
<evidence type="ECO:0000256" key="4">
    <source>
        <dbReference type="ARBA" id="ARBA00023136"/>
    </source>
</evidence>
<keyword evidence="2 6" id="KW-0812">Transmembrane</keyword>
<keyword evidence="3 6" id="KW-1133">Transmembrane helix</keyword>
<dbReference type="OrthoDB" id="5022096at2759"/>
<dbReference type="Proteomes" id="UP000738349">
    <property type="component" value="Unassembled WGS sequence"/>
</dbReference>
<gene>
    <name evidence="8" type="ORF">EDB81DRAFT_206618</name>
</gene>
<feature type="transmembrane region" description="Helical" evidence="6">
    <location>
        <begin position="53"/>
        <end position="71"/>
    </location>
</feature>
<accession>A0A9P9IL80</accession>
<dbReference type="AlphaFoldDB" id="A0A9P9IL80"/>
<evidence type="ECO:0000256" key="1">
    <source>
        <dbReference type="ARBA" id="ARBA00004141"/>
    </source>
</evidence>
<dbReference type="EMBL" id="JAGMUV010000021">
    <property type="protein sequence ID" value="KAH7124472.1"/>
    <property type="molecule type" value="Genomic_DNA"/>
</dbReference>
<feature type="transmembrane region" description="Helical" evidence="6">
    <location>
        <begin position="20"/>
        <end position="41"/>
    </location>
</feature>
<evidence type="ECO:0000313" key="8">
    <source>
        <dbReference type="EMBL" id="KAH7124472.1"/>
    </source>
</evidence>
<dbReference type="Pfam" id="PF20684">
    <property type="entry name" value="Fung_rhodopsin"/>
    <property type="match status" value="1"/>
</dbReference>
<feature type="domain" description="Rhodopsin" evidence="7">
    <location>
        <begin position="37"/>
        <end position="278"/>
    </location>
</feature>
<feature type="transmembrane region" description="Helical" evidence="6">
    <location>
        <begin position="215"/>
        <end position="237"/>
    </location>
</feature>
<comment type="subcellular location">
    <subcellularLocation>
        <location evidence="1">Membrane</location>
        <topology evidence="1">Multi-pass membrane protein</topology>
    </subcellularLocation>
</comment>
<proteinExistence type="inferred from homology"/>
<keyword evidence="9" id="KW-1185">Reference proteome</keyword>
<sequence>MDERRAALPSNPDENRGPDILAATLLVTTLATITMIARSYVRLFIIRNTGWDDAFMTIAIALAWAGQGLIVPEVLHGAGRHIGDVDPAIYQTGLKLNFISQLIFLIAICVVKLSVGSSLLRIASIKSYKYLILSIMGFMVFYTLGCFVTLLFQCTNIRYFWDNTVKATCWSQQAFQGVSYANASFNILTDLLFAIVIPIPMLWNLNVHFRTRISLIGILGLGVFACAAAVVKLVYITNCGKFGDWLWDSRNLTIWTAVELNAGIIAGSLPCLRPILKRFLGSIYGKGSRKAPTTGNNNYSHGTLPSGKNWQSLFSSRRDEVADETSSQRAINVGLHEYELRDRMATPARITTQTTISVHVEAKSSNESVDRFDSESGYREHHPGIKKTTVTTVEAAV</sequence>
<dbReference type="InterPro" id="IPR049326">
    <property type="entry name" value="Rhodopsin_dom_fungi"/>
</dbReference>
<dbReference type="PANTHER" id="PTHR33048">
    <property type="entry name" value="PTH11-LIKE INTEGRAL MEMBRANE PROTEIN (AFU_ORTHOLOGUE AFUA_5G11245)"/>
    <property type="match status" value="1"/>
</dbReference>
<dbReference type="PANTHER" id="PTHR33048:SF167">
    <property type="entry name" value="INTEGRAL MEMBRANE PROTEIN"/>
    <property type="match status" value="1"/>
</dbReference>
<name>A0A9P9IL80_9HYPO</name>
<comment type="similarity">
    <text evidence="5">Belongs to the SAT4 family.</text>
</comment>
<evidence type="ECO:0000256" key="3">
    <source>
        <dbReference type="ARBA" id="ARBA00022989"/>
    </source>
</evidence>
<evidence type="ECO:0000256" key="5">
    <source>
        <dbReference type="ARBA" id="ARBA00038359"/>
    </source>
</evidence>
<reference evidence="8" key="1">
    <citation type="journal article" date="2021" name="Nat. Commun.">
        <title>Genetic determinants of endophytism in the Arabidopsis root mycobiome.</title>
        <authorList>
            <person name="Mesny F."/>
            <person name="Miyauchi S."/>
            <person name="Thiergart T."/>
            <person name="Pickel B."/>
            <person name="Atanasova L."/>
            <person name="Karlsson M."/>
            <person name="Huettel B."/>
            <person name="Barry K.W."/>
            <person name="Haridas S."/>
            <person name="Chen C."/>
            <person name="Bauer D."/>
            <person name="Andreopoulos W."/>
            <person name="Pangilinan J."/>
            <person name="LaButti K."/>
            <person name="Riley R."/>
            <person name="Lipzen A."/>
            <person name="Clum A."/>
            <person name="Drula E."/>
            <person name="Henrissat B."/>
            <person name="Kohler A."/>
            <person name="Grigoriev I.V."/>
            <person name="Martin F.M."/>
            <person name="Hacquard S."/>
        </authorList>
    </citation>
    <scope>NUCLEOTIDE SEQUENCE</scope>
    <source>
        <strain evidence="8">MPI-CAGE-AT-0147</strain>
    </source>
</reference>
<dbReference type="GO" id="GO:0016020">
    <property type="term" value="C:membrane"/>
    <property type="evidence" value="ECO:0007669"/>
    <property type="project" value="UniProtKB-SubCell"/>
</dbReference>
<evidence type="ECO:0000259" key="7">
    <source>
        <dbReference type="Pfam" id="PF20684"/>
    </source>
</evidence>
<keyword evidence="4 6" id="KW-0472">Membrane</keyword>
<feature type="transmembrane region" description="Helical" evidence="6">
    <location>
        <begin position="183"/>
        <end position="203"/>
    </location>
</feature>
<feature type="transmembrane region" description="Helical" evidence="6">
    <location>
        <begin position="102"/>
        <end position="123"/>
    </location>
</feature>
<evidence type="ECO:0000256" key="6">
    <source>
        <dbReference type="SAM" id="Phobius"/>
    </source>
</evidence>
<feature type="transmembrane region" description="Helical" evidence="6">
    <location>
        <begin position="130"/>
        <end position="152"/>
    </location>
</feature>